<dbReference type="InterPro" id="IPR003709">
    <property type="entry name" value="VanY-like_core_dom"/>
</dbReference>
<evidence type="ECO:0000259" key="1">
    <source>
        <dbReference type="Pfam" id="PF02557"/>
    </source>
</evidence>
<dbReference type="Pfam" id="PF02557">
    <property type="entry name" value="VanY"/>
    <property type="match status" value="1"/>
</dbReference>
<dbReference type="SUPFAM" id="SSF55166">
    <property type="entry name" value="Hedgehog/DD-peptidase"/>
    <property type="match status" value="1"/>
</dbReference>
<dbReference type="PANTHER" id="PTHR34385">
    <property type="entry name" value="D-ALANYL-D-ALANINE CARBOXYPEPTIDASE"/>
    <property type="match status" value="1"/>
</dbReference>
<dbReference type="EMBL" id="DVMT01000051">
    <property type="protein sequence ID" value="HIU40647.1"/>
    <property type="molecule type" value="Genomic_DNA"/>
</dbReference>
<dbReference type="InterPro" id="IPR052179">
    <property type="entry name" value="DD-CPase-like"/>
</dbReference>
<evidence type="ECO:0000313" key="3">
    <source>
        <dbReference type="Proteomes" id="UP000824074"/>
    </source>
</evidence>
<gene>
    <name evidence="2" type="ORF">IAB68_05045</name>
</gene>
<dbReference type="InterPro" id="IPR058193">
    <property type="entry name" value="VanY/YodJ_core_dom"/>
</dbReference>
<dbReference type="Proteomes" id="UP000824074">
    <property type="component" value="Unassembled WGS sequence"/>
</dbReference>
<dbReference type="CDD" id="cd14852">
    <property type="entry name" value="LD-carboxypeptidase"/>
    <property type="match status" value="1"/>
</dbReference>
<reference evidence="2" key="2">
    <citation type="journal article" date="2021" name="PeerJ">
        <title>Extensive microbial diversity within the chicken gut microbiome revealed by metagenomics and culture.</title>
        <authorList>
            <person name="Gilroy R."/>
            <person name="Ravi A."/>
            <person name="Getino M."/>
            <person name="Pursley I."/>
            <person name="Horton D.L."/>
            <person name="Alikhan N.F."/>
            <person name="Baker D."/>
            <person name="Gharbi K."/>
            <person name="Hall N."/>
            <person name="Watson M."/>
            <person name="Adriaenssens E.M."/>
            <person name="Foster-Nyarko E."/>
            <person name="Jarju S."/>
            <person name="Secka A."/>
            <person name="Antonio M."/>
            <person name="Oren A."/>
            <person name="Chaudhuri R.R."/>
            <person name="La Ragione R."/>
            <person name="Hildebrand F."/>
            <person name="Pallen M.J."/>
        </authorList>
    </citation>
    <scope>NUCLEOTIDE SEQUENCE</scope>
    <source>
        <strain evidence="2">CHK193-30670</strain>
    </source>
</reference>
<dbReference type="AlphaFoldDB" id="A0A9D1LJ76"/>
<dbReference type="PANTHER" id="PTHR34385:SF1">
    <property type="entry name" value="PEPTIDOGLYCAN L-ALANYL-D-GLUTAMATE ENDOPEPTIDASE CWLK"/>
    <property type="match status" value="1"/>
</dbReference>
<dbReference type="Gene3D" id="3.30.1380.10">
    <property type="match status" value="1"/>
</dbReference>
<protein>
    <submittedName>
        <fullName evidence="2">M15 family metallopeptidase</fullName>
    </submittedName>
</protein>
<name>A0A9D1LJ76_9FIRM</name>
<accession>A0A9D1LJ76</accession>
<organism evidence="2 3">
    <name type="scientific">Candidatus Aphodocola excrementigallinarum</name>
    <dbReference type="NCBI Taxonomy" id="2840670"/>
    <lineage>
        <taxon>Bacteria</taxon>
        <taxon>Bacillati</taxon>
        <taxon>Bacillota</taxon>
        <taxon>Bacilli</taxon>
        <taxon>Candidatus Aphodocola</taxon>
    </lineage>
</organism>
<feature type="domain" description="D-alanyl-D-alanine carboxypeptidase-like core" evidence="1">
    <location>
        <begin position="68"/>
        <end position="189"/>
    </location>
</feature>
<proteinExistence type="predicted"/>
<evidence type="ECO:0000313" key="2">
    <source>
        <dbReference type="EMBL" id="HIU40647.1"/>
    </source>
</evidence>
<dbReference type="InterPro" id="IPR009045">
    <property type="entry name" value="Zn_M74/Hedgehog-like"/>
</dbReference>
<dbReference type="GO" id="GO:0006508">
    <property type="term" value="P:proteolysis"/>
    <property type="evidence" value="ECO:0007669"/>
    <property type="project" value="InterPro"/>
</dbReference>
<reference evidence="2" key="1">
    <citation type="submission" date="2020-10" db="EMBL/GenBank/DDBJ databases">
        <authorList>
            <person name="Gilroy R."/>
        </authorList>
    </citation>
    <scope>NUCLEOTIDE SEQUENCE</scope>
    <source>
        <strain evidence="2">CHK193-30670</strain>
    </source>
</reference>
<sequence length="210" mass="24271">MGTYLITYKAKISDDYNEYLYRKVIVKKDTIKKVNKEPVIEVKDGLTYVDGILIVNKKYPLPKDYDPKVNKEALEALKSMQADAKALNLDLTLISGYRSYKDQEILHQKYVLKDGEEIANTYSAKPGYSEHQTGLAFDVGSTDRSFSDTIEAKWIEENAHLYGFIVRYPRDKMNITGYIYEPWHVRYLGVDTATKVKESKLTLEEYLNIN</sequence>
<comment type="caution">
    <text evidence="2">The sequence shown here is derived from an EMBL/GenBank/DDBJ whole genome shotgun (WGS) entry which is preliminary data.</text>
</comment>
<dbReference type="GO" id="GO:0008233">
    <property type="term" value="F:peptidase activity"/>
    <property type="evidence" value="ECO:0007669"/>
    <property type="project" value="InterPro"/>
</dbReference>